<dbReference type="Proteomes" id="UP001229313">
    <property type="component" value="Chromosome"/>
</dbReference>
<feature type="transmembrane region" description="Helical" evidence="1">
    <location>
        <begin position="97"/>
        <end position="121"/>
    </location>
</feature>
<organism evidence="2 3">
    <name type="scientific">Lysobacter yananisis</name>
    <dbReference type="NCBI Taxonomy" id="1003114"/>
    <lineage>
        <taxon>Bacteria</taxon>
        <taxon>Pseudomonadati</taxon>
        <taxon>Pseudomonadota</taxon>
        <taxon>Gammaproteobacteria</taxon>
        <taxon>Lysobacterales</taxon>
        <taxon>Lysobacteraceae</taxon>
        <taxon>Lysobacter</taxon>
    </lineage>
</organism>
<keyword evidence="3" id="KW-1185">Reference proteome</keyword>
<reference evidence="2 3" key="1">
    <citation type="submission" date="2023-08" db="EMBL/GenBank/DDBJ databases">
        <title>The whole genome sequence of Lysobacter yananisis.</title>
        <authorList>
            <person name="Sun H."/>
        </authorList>
    </citation>
    <scope>NUCLEOTIDE SEQUENCE [LARGE SCALE GENOMIC DNA]</scope>
    <source>
        <strain evidence="2 3">SNNU513</strain>
    </source>
</reference>
<gene>
    <name evidence="2" type="ORF">RDV84_09785</name>
</gene>
<feature type="transmembrane region" description="Helical" evidence="1">
    <location>
        <begin position="20"/>
        <end position="41"/>
    </location>
</feature>
<evidence type="ECO:0000313" key="3">
    <source>
        <dbReference type="Proteomes" id="UP001229313"/>
    </source>
</evidence>
<keyword evidence="1" id="KW-1133">Transmembrane helix</keyword>
<dbReference type="RefSeq" id="WP_309153265.1">
    <property type="nucleotide sequence ID" value="NZ_CP133568.1"/>
</dbReference>
<protein>
    <recommendedName>
        <fullName evidence="4">DUF2069 domain-containing protein</fullName>
    </recommendedName>
</protein>
<sequence>MTGSQSPRGADAPRKNLRYFFLVACGAAACVVLISVLRTLWYEWMGLRPQMSPRMFIVFSPILAAAYATVALVCEGLLALLAPSFTGARPFAVGASYGLLFIGLIRPELWLVLAVANPLVLHAVLWNRRRRALHGGAGSGLTPGP</sequence>
<keyword evidence="1" id="KW-0472">Membrane</keyword>
<name>A0ABY9PFA4_9GAMM</name>
<evidence type="ECO:0000313" key="2">
    <source>
        <dbReference type="EMBL" id="WMT05113.1"/>
    </source>
</evidence>
<keyword evidence="1" id="KW-0812">Transmembrane</keyword>
<proteinExistence type="predicted"/>
<dbReference type="EMBL" id="CP133568">
    <property type="protein sequence ID" value="WMT05113.1"/>
    <property type="molecule type" value="Genomic_DNA"/>
</dbReference>
<evidence type="ECO:0008006" key="4">
    <source>
        <dbReference type="Google" id="ProtNLM"/>
    </source>
</evidence>
<evidence type="ECO:0000256" key="1">
    <source>
        <dbReference type="SAM" id="Phobius"/>
    </source>
</evidence>
<feature type="transmembrane region" description="Helical" evidence="1">
    <location>
        <begin position="62"/>
        <end position="85"/>
    </location>
</feature>
<accession>A0ABY9PFA4</accession>